<evidence type="ECO:0000313" key="1">
    <source>
        <dbReference type="EMBL" id="CVK32488.1"/>
    </source>
</evidence>
<dbReference type="Proteomes" id="UP000069850">
    <property type="component" value="Chromosome 1"/>
</dbReference>
<accession>A0A0X3BK77</accession>
<sequence length="63" mass="6974">MKQPIDPSRASASGSTDARSLNTFKYIFGYITHSLIQRSRNEAKSISNSITCLSNMSGCKWTD</sequence>
<proteinExistence type="predicted"/>
<gene>
    <name evidence="1" type="ORF">MMAB1_1275</name>
</gene>
<evidence type="ECO:0000313" key="2">
    <source>
        <dbReference type="Proteomes" id="UP000069850"/>
    </source>
</evidence>
<name>A0A0X3BK77_9EURY</name>
<organism evidence="1 2">
    <name type="scientific">Methanoculleus bourgensis</name>
    <dbReference type="NCBI Taxonomy" id="83986"/>
    <lineage>
        <taxon>Archaea</taxon>
        <taxon>Methanobacteriati</taxon>
        <taxon>Methanobacteriota</taxon>
        <taxon>Stenosarchaea group</taxon>
        <taxon>Methanomicrobia</taxon>
        <taxon>Methanomicrobiales</taxon>
        <taxon>Methanomicrobiaceae</taxon>
        <taxon>Methanoculleus</taxon>
    </lineage>
</organism>
<dbReference type="EMBL" id="LT158599">
    <property type="protein sequence ID" value="CVK32488.1"/>
    <property type="molecule type" value="Genomic_DNA"/>
</dbReference>
<reference evidence="1 2" key="1">
    <citation type="submission" date="2016-01" db="EMBL/GenBank/DDBJ databases">
        <authorList>
            <person name="Manzoor S."/>
        </authorList>
    </citation>
    <scope>NUCLEOTIDE SEQUENCE [LARGE SCALE GENOMIC DNA]</scope>
    <source>
        <strain evidence="1">Methanoculleus sp MAB1</strain>
    </source>
</reference>
<dbReference type="KEGG" id="mema:MMAB1_1275"/>
<protein>
    <submittedName>
        <fullName evidence="1">Uncharacterized protein</fullName>
    </submittedName>
</protein>
<dbReference type="AlphaFoldDB" id="A0A0X3BK77"/>